<dbReference type="Proteomes" id="UP000316882">
    <property type="component" value="Unassembled WGS sequence"/>
</dbReference>
<comment type="caution">
    <text evidence="5">The sequence shown here is derived from an EMBL/GenBank/DDBJ whole genome shotgun (WGS) entry which is preliminary data.</text>
</comment>
<sequence length="427" mass="47271">MYTYEQLAEWRKLCQSSFFLLDTARLRDNYRRFYEAFASRYEQVSVAYSYKTNYVPYVCQSLHQLGAQAEVVSRLEYDLARKLGVEPAAIVFNGPLKTAEDIQLALELGSLVNLDSFSEIAPVLTYARQHPEQTVRVGLRVNFDLTRGGVSPLQNGYEVSRFGFCVENGSFAQALALLSAVPNVRVTGLHGHFSTNRSVGVYRQIARELCRLGKAHLGERLEFIDIGGGFYGELPVTFGMVGVPSFDDYAAAITSVLKDELAEAARLPQLILEPGISLVADAVEFVCQVVDVKVNRGDRFVLVDGSVHNIKPTMHAHRLPVTVVTQSSEAREGTYHVVGYTCMEKDYLLQGFRGKVPEPGDFLVFGHTGAYTLVFNPPFIRERPPVLAIAGGDVVVARRKETLAEFFPESLYEFPAGQAGKTGGYAQ</sequence>
<dbReference type="Gene3D" id="2.40.37.10">
    <property type="entry name" value="Lyase, Ornithine Decarboxylase, Chain A, domain 1"/>
    <property type="match status" value="1"/>
</dbReference>
<evidence type="ECO:0000256" key="1">
    <source>
        <dbReference type="ARBA" id="ARBA00001933"/>
    </source>
</evidence>
<feature type="active site" description="Proton donor" evidence="3">
    <location>
        <position position="342"/>
    </location>
</feature>
<dbReference type="PANTHER" id="PTHR43727">
    <property type="entry name" value="DIAMINOPIMELATE DECARBOXYLASE"/>
    <property type="match status" value="1"/>
</dbReference>
<proteinExistence type="predicted"/>
<dbReference type="InterPro" id="IPR029066">
    <property type="entry name" value="PLP-binding_barrel"/>
</dbReference>
<dbReference type="EMBL" id="BJMH01000010">
    <property type="protein sequence ID" value="GEB32890.1"/>
    <property type="molecule type" value="Genomic_DNA"/>
</dbReference>
<dbReference type="GO" id="GO:0008836">
    <property type="term" value="F:diaminopimelate decarboxylase activity"/>
    <property type="evidence" value="ECO:0007669"/>
    <property type="project" value="TreeGrafter"/>
</dbReference>
<gene>
    <name evidence="5" type="primary">lysA1</name>
    <name evidence="5" type="ORF">BPA01_24700</name>
</gene>
<dbReference type="InterPro" id="IPR022644">
    <property type="entry name" value="De-COase2_N"/>
</dbReference>
<comment type="cofactor">
    <cofactor evidence="1 3">
        <name>pyridoxal 5'-phosphate</name>
        <dbReference type="ChEBI" id="CHEBI:597326"/>
    </cofactor>
</comment>
<organism evidence="5 6">
    <name type="scientific">Brevibacillus parabrevis</name>
    <dbReference type="NCBI Taxonomy" id="54914"/>
    <lineage>
        <taxon>Bacteria</taxon>
        <taxon>Bacillati</taxon>
        <taxon>Bacillota</taxon>
        <taxon>Bacilli</taxon>
        <taxon>Bacillales</taxon>
        <taxon>Paenibacillaceae</taxon>
        <taxon>Brevibacillus</taxon>
    </lineage>
</organism>
<dbReference type="SUPFAM" id="SSF51419">
    <property type="entry name" value="PLP-binding barrel"/>
    <property type="match status" value="1"/>
</dbReference>
<dbReference type="PRINTS" id="PR01179">
    <property type="entry name" value="ODADCRBXLASE"/>
</dbReference>
<feature type="modified residue" description="N6-(pyridoxal phosphate)lysine" evidence="3">
    <location>
        <position position="51"/>
    </location>
</feature>
<evidence type="ECO:0000313" key="6">
    <source>
        <dbReference type="Proteomes" id="UP000316882"/>
    </source>
</evidence>
<reference evidence="5 6" key="1">
    <citation type="submission" date="2019-06" db="EMBL/GenBank/DDBJ databases">
        <title>Whole genome shotgun sequence of Brevibacillus parabrevis NBRC 12334.</title>
        <authorList>
            <person name="Hosoyama A."/>
            <person name="Uohara A."/>
            <person name="Ohji S."/>
            <person name="Ichikawa N."/>
        </authorList>
    </citation>
    <scope>NUCLEOTIDE SEQUENCE [LARGE SCALE GENOMIC DNA]</scope>
    <source>
        <strain evidence="5 6">NBRC 12334</strain>
    </source>
</reference>
<dbReference type="GO" id="GO:0009089">
    <property type="term" value="P:lysine biosynthetic process via diaminopimelate"/>
    <property type="evidence" value="ECO:0007669"/>
    <property type="project" value="TreeGrafter"/>
</dbReference>
<dbReference type="Gene3D" id="3.20.20.10">
    <property type="entry name" value="Alanine racemase"/>
    <property type="match status" value="1"/>
</dbReference>
<keyword evidence="2 3" id="KW-0663">Pyridoxal phosphate</keyword>
<keyword evidence="6" id="KW-1185">Reference proteome</keyword>
<feature type="domain" description="Orn/DAP/Arg decarboxylase 2 N-terminal" evidence="4">
    <location>
        <begin position="32"/>
        <end position="280"/>
    </location>
</feature>
<dbReference type="AlphaFoldDB" id="A0A4Y3PEC7"/>
<dbReference type="Pfam" id="PF02784">
    <property type="entry name" value="Orn_Arg_deC_N"/>
    <property type="match status" value="1"/>
</dbReference>
<dbReference type="InterPro" id="IPR009006">
    <property type="entry name" value="Ala_racemase/Decarboxylase_C"/>
</dbReference>
<protein>
    <submittedName>
        <fullName evidence="5">Diaminopimelate decarboxylase</fullName>
    </submittedName>
</protein>
<dbReference type="SUPFAM" id="SSF50621">
    <property type="entry name" value="Alanine racemase C-terminal domain-like"/>
    <property type="match status" value="1"/>
</dbReference>
<evidence type="ECO:0000256" key="3">
    <source>
        <dbReference type="PIRSR" id="PIRSR600183-50"/>
    </source>
</evidence>
<accession>A0A4Y3PEC7</accession>
<dbReference type="PANTHER" id="PTHR43727:SF2">
    <property type="entry name" value="GROUP IV DECARBOXYLASE"/>
    <property type="match status" value="1"/>
</dbReference>
<dbReference type="InterPro" id="IPR000183">
    <property type="entry name" value="Orn/DAP/Arg_de-COase"/>
</dbReference>
<evidence type="ECO:0000259" key="4">
    <source>
        <dbReference type="Pfam" id="PF02784"/>
    </source>
</evidence>
<evidence type="ECO:0000313" key="5">
    <source>
        <dbReference type="EMBL" id="GEB32890.1"/>
    </source>
</evidence>
<name>A0A4Y3PEC7_BREPA</name>
<dbReference type="STRING" id="54914.AV540_10985"/>
<dbReference type="RefSeq" id="WP_122963961.1">
    <property type="nucleotide sequence ID" value="NZ_BJMH01000010.1"/>
</dbReference>
<evidence type="ECO:0000256" key="2">
    <source>
        <dbReference type="ARBA" id="ARBA00022898"/>
    </source>
</evidence>